<organism evidence="3 4">
    <name type="scientific">Streptomyces durbertensis</name>
    <dbReference type="NCBI Taxonomy" id="2448886"/>
    <lineage>
        <taxon>Bacteria</taxon>
        <taxon>Bacillati</taxon>
        <taxon>Actinomycetota</taxon>
        <taxon>Actinomycetes</taxon>
        <taxon>Kitasatosporales</taxon>
        <taxon>Streptomycetaceae</taxon>
        <taxon>Streptomyces</taxon>
    </lineage>
</organism>
<evidence type="ECO:0000256" key="1">
    <source>
        <dbReference type="SAM" id="MobiDB-lite"/>
    </source>
</evidence>
<evidence type="ECO:0000256" key="2">
    <source>
        <dbReference type="SAM" id="Phobius"/>
    </source>
</evidence>
<dbReference type="EMBL" id="WMLF01000413">
    <property type="protein sequence ID" value="MBB1246132.1"/>
    <property type="molecule type" value="Genomic_DNA"/>
</dbReference>
<evidence type="ECO:0000313" key="3">
    <source>
        <dbReference type="EMBL" id="MBB1246132.1"/>
    </source>
</evidence>
<dbReference type="SUPFAM" id="SSF50118">
    <property type="entry name" value="Cell growth inhibitor/plasmid maintenance toxic component"/>
    <property type="match status" value="1"/>
</dbReference>
<sequence length="152" mass="16925">MDTSWWLAVAAAVVMIAVVALADHRGRRPARRRPVPHGRLGPAPAGPLPQPRPGEVWWARTPYRDRPGTTVRRCVVLSAGEETVVVAEISARRPEPPRPEVVLLPQGTVDDSRGMPLYLETDALVALPAWDFRRRCGQLSEGMWRTVRKVAR</sequence>
<evidence type="ECO:0000313" key="4">
    <source>
        <dbReference type="Proteomes" id="UP000766698"/>
    </source>
</evidence>
<protein>
    <submittedName>
        <fullName evidence="3">Type II toxin-antitoxin system PemK/MazF family toxin</fullName>
    </submittedName>
</protein>
<keyword evidence="2" id="KW-0472">Membrane</keyword>
<feature type="compositionally biased region" description="Basic residues" evidence="1">
    <location>
        <begin position="27"/>
        <end position="36"/>
    </location>
</feature>
<accession>A0ABR6ELF2</accession>
<keyword evidence="2" id="KW-1133">Transmembrane helix</keyword>
<feature type="region of interest" description="Disordered" evidence="1">
    <location>
        <begin position="27"/>
        <end position="52"/>
    </location>
</feature>
<gene>
    <name evidence="3" type="ORF">GL263_21615</name>
</gene>
<keyword evidence="2" id="KW-0812">Transmembrane</keyword>
<reference evidence="4" key="1">
    <citation type="journal article" date="2020" name="Syst. Appl. Microbiol.">
        <title>Streptomyces alkaliterrae sp. nov., isolated from an alkaline soil, and emended descriptions of Streptomyces alkaliphilus, Streptomyces calidiresistens and Streptomyces durbertensis.</title>
        <authorList>
            <person name="Swiecimska M."/>
            <person name="Golinska P."/>
            <person name="Nouioui I."/>
            <person name="Wypij M."/>
            <person name="Rai M."/>
            <person name="Sangal V."/>
            <person name="Goodfellow M."/>
        </authorList>
    </citation>
    <scope>NUCLEOTIDE SEQUENCE [LARGE SCALE GENOMIC DNA]</scope>
    <source>
        <strain evidence="4">DSM 104538</strain>
    </source>
</reference>
<feature type="transmembrane region" description="Helical" evidence="2">
    <location>
        <begin position="6"/>
        <end position="23"/>
    </location>
</feature>
<keyword evidence="4" id="KW-1185">Reference proteome</keyword>
<comment type="caution">
    <text evidence="3">The sequence shown here is derived from an EMBL/GenBank/DDBJ whole genome shotgun (WGS) entry which is preliminary data.</text>
</comment>
<dbReference type="RefSeq" id="WP_182857409.1">
    <property type="nucleotide sequence ID" value="NZ_WMLF01000413.1"/>
</dbReference>
<dbReference type="Proteomes" id="UP000766698">
    <property type="component" value="Unassembled WGS sequence"/>
</dbReference>
<name>A0ABR6ELF2_9ACTN</name>
<proteinExistence type="predicted"/>